<evidence type="ECO:0000256" key="5">
    <source>
        <dbReference type="ARBA" id="ARBA00022786"/>
    </source>
</evidence>
<reference evidence="9" key="1">
    <citation type="submission" date="2020-04" db="EMBL/GenBank/DDBJ databases">
        <authorList>
            <person name="Neveu A P."/>
        </authorList>
    </citation>
    <scope>NUCLEOTIDE SEQUENCE</scope>
    <source>
        <tissue evidence="9">Whole embryo</tissue>
    </source>
</reference>
<evidence type="ECO:0000256" key="2">
    <source>
        <dbReference type="ARBA" id="ARBA00004906"/>
    </source>
</evidence>
<comment type="pathway">
    <text evidence="2">Protein modification; protein ubiquitination.</text>
</comment>
<evidence type="ECO:0000256" key="6">
    <source>
        <dbReference type="ARBA" id="ARBA00022803"/>
    </source>
</evidence>
<dbReference type="InterPro" id="IPR045464">
    <property type="entry name" value="Hrt3/FBXO9_C"/>
</dbReference>
<keyword evidence="6 7" id="KW-0802">TPR repeat</keyword>
<name>A0A6F9DDF9_9ASCI</name>
<dbReference type="UniPathway" id="UPA00143"/>
<evidence type="ECO:0000256" key="1">
    <source>
        <dbReference type="ARBA" id="ARBA00004496"/>
    </source>
</evidence>
<gene>
    <name evidence="9" type="primary">Fbxo9</name>
</gene>
<evidence type="ECO:0000256" key="4">
    <source>
        <dbReference type="ARBA" id="ARBA00022490"/>
    </source>
</evidence>
<dbReference type="InterPro" id="IPR036181">
    <property type="entry name" value="MIT_dom_sf"/>
</dbReference>
<dbReference type="PROSITE" id="PS50005">
    <property type="entry name" value="TPR"/>
    <property type="match status" value="1"/>
</dbReference>
<dbReference type="SUPFAM" id="SSF81383">
    <property type="entry name" value="F-box domain"/>
    <property type="match status" value="1"/>
</dbReference>
<proteinExistence type="evidence at transcript level"/>
<organism evidence="9">
    <name type="scientific">Phallusia mammillata</name>
    <dbReference type="NCBI Taxonomy" id="59560"/>
    <lineage>
        <taxon>Eukaryota</taxon>
        <taxon>Metazoa</taxon>
        <taxon>Chordata</taxon>
        <taxon>Tunicata</taxon>
        <taxon>Ascidiacea</taxon>
        <taxon>Phlebobranchia</taxon>
        <taxon>Ascidiidae</taxon>
        <taxon>Phallusia</taxon>
    </lineage>
</organism>
<evidence type="ECO:0000259" key="8">
    <source>
        <dbReference type="PROSITE" id="PS50181"/>
    </source>
</evidence>
<accession>A0A6F9DDF9</accession>
<evidence type="ECO:0000313" key="9">
    <source>
        <dbReference type="EMBL" id="CAB3245382.1"/>
    </source>
</evidence>
<dbReference type="AlphaFoldDB" id="A0A6F9DDF9"/>
<sequence>MANNFNKDTMTEEDALQSFREAWKSEVAGKKNEQEVKKSFNQQSDLDLVQKARKLFQSGIDCERNGKLQDAVQCYRRAIQLDPEIEQHMSDTIDFTSPVEITETDSNTDDIEHFDLVKKFSSLSASGNQEPSTSRQVTVVTQSLHINQLPDDVMIEIFRWVASSDLDLSSIETLSLVSRKFYLLARDPSIWHAACQKIWGLHTKVKQFKSWRGMFIERPQVRLDGVYISKVTYFRQGDPNLLTYTPFQCVEYYRYIRFFSNGQMLFYTTPDEPAHVVSTLSLENRQNYNFRTGQYKLTSRHNEKSAKITAILIAEKSQYDVKKIAKSRRRRDFKYIATDTQYFVDLEVASSSSKKRFNKISWVKYSCRCVFGGGENSSVTEYDLEDSFPPFYLSRVKSFNEYSHESL</sequence>
<dbReference type="CDD" id="cd22089">
    <property type="entry name" value="F-box_FBXO9"/>
    <property type="match status" value="1"/>
</dbReference>
<protein>
    <recommendedName>
        <fullName evidence="3">F-box only protein 9</fullName>
    </recommendedName>
</protein>
<comment type="subcellular location">
    <subcellularLocation>
        <location evidence="1">Cytoplasm</location>
    </subcellularLocation>
</comment>
<dbReference type="PANTHER" id="PTHR12874">
    <property type="entry name" value="F-BOX ONLY PROTEIN 48-RELATED"/>
    <property type="match status" value="1"/>
</dbReference>
<evidence type="ECO:0000256" key="3">
    <source>
        <dbReference type="ARBA" id="ARBA00019775"/>
    </source>
</evidence>
<dbReference type="Pfam" id="PF19270">
    <property type="entry name" value="FBO_C"/>
    <property type="match status" value="1"/>
</dbReference>
<dbReference type="EMBL" id="LR785121">
    <property type="protein sequence ID" value="CAB3245382.1"/>
    <property type="molecule type" value="mRNA"/>
</dbReference>
<dbReference type="PANTHER" id="PTHR12874:SF29">
    <property type="entry name" value="F-BOX ONLY PROTEIN 9"/>
    <property type="match status" value="1"/>
</dbReference>
<feature type="domain" description="F-box" evidence="8">
    <location>
        <begin position="143"/>
        <end position="194"/>
    </location>
</feature>
<feature type="repeat" description="TPR" evidence="7">
    <location>
        <begin position="52"/>
        <end position="85"/>
    </location>
</feature>
<dbReference type="GO" id="GO:0005737">
    <property type="term" value="C:cytoplasm"/>
    <property type="evidence" value="ECO:0007669"/>
    <property type="project" value="UniProtKB-SubCell"/>
</dbReference>
<keyword evidence="5" id="KW-0833">Ubl conjugation pathway</keyword>
<dbReference type="Gene3D" id="1.25.40.10">
    <property type="entry name" value="Tetratricopeptide repeat domain"/>
    <property type="match status" value="1"/>
</dbReference>
<dbReference type="PROSITE" id="PS50181">
    <property type="entry name" value="FBOX"/>
    <property type="match status" value="1"/>
</dbReference>
<dbReference type="GO" id="GO:0016567">
    <property type="term" value="P:protein ubiquitination"/>
    <property type="evidence" value="ECO:0007669"/>
    <property type="project" value="UniProtKB-UniPathway"/>
</dbReference>
<dbReference type="InterPro" id="IPR011990">
    <property type="entry name" value="TPR-like_helical_dom_sf"/>
</dbReference>
<evidence type="ECO:0000256" key="7">
    <source>
        <dbReference type="PROSITE-ProRule" id="PRU00339"/>
    </source>
</evidence>
<dbReference type="GO" id="GO:0031146">
    <property type="term" value="P:SCF-dependent proteasomal ubiquitin-dependent protein catabolic process"/>
    <property type="evidence" value="ECO:0007669"/>
    <property type="project" value="TreeGrafter"/>
</dbReference>
<dbReference type="SUPFAM" id="SSF116846">
    <property type="entry name" value="MIT domain"/>
    <property type="match status" value="1"/>
</dbReference>
<dbReference type="Pfam" id="PF12937">
    <property type="entry name" value="F-box-like"/>
    <property type="match status" value="1"/>
</dbReference>
<dbReference type="InterPro" id="IPR019734">
    <property type="entry name" value="TPR_rpt"/>
</dbReference>
<dbReference type="Gene3D" id="1.20.1280.50">
    <property type="match status" value="1"/>
</dbReference>
<keyword evidence="4" id="KW-0963">Cytoplasm</keyword>
<dbReference type="InterPro" id="IPR001810">
    <property type="entry name" value="F-box_dom"/>
</dbReference>
<dbReference type="InterPro" id="IPR036047">
    <property type="entry name" value="F-box-like_dom_sf"/>
</dbReference>
<dbReference type="GO" id="GO:0019005">
    <property type="term" value="C:SCF ubiquitin ligase complex"/>
    <property type="evidence" value="ECO:0007669"/>
    <property type="project" value="TreeGrafter"/>
</dbReference>